<organism evidence="1">
    <name type="scientific">Demequina capsici</name>
    <dbReference type="NCBI Taxonomy" id="3075620"/>
    <lineage>
        <taxon>Bacteria</taxon>
        <taxon>Bacillati</taxon>
        <taxon>Actinomycetota</taxon>
        <taxon>Actinomycetes</taxon>
        <taxon>Micrococcales</taxon>
        <taxon>Demequinaceae</taxon>
        <taxon>Demequina</taxon>
    </lineage>
</organism>
<dbReference type="AlphaFoldDB" id="A0AA96JA70"/>
<reference evidence="1" key="1">
    <citation type="submission" date="2023-09" db="EMBL/GenBank/DDBJ databases">
        <title>Demequina sp. a novel bacteria isolated from Capsicum annuum.</title>
        <authorList>
            <person name="Humaira Z."/>
            <person name="Lee J."/>
            <person name="Cho D."/>
        </authorList>
    </citation>
    <scope>NUCLEOTIDE SEQUENCE</scope>
    <source>
        <strain evidence="1">PMTSA13</strain>
    </source>
</reference>
<dbReference type="RefSeq" id="WP_313544354.1">
    <property type="nucleotide sequence ID" value="NZ_CP134880.1"/>
</dbReference>
<dbReference type="GO" id="GO:0003989">
    <property type="term" value="F:acetyl-CoA carboxylase activity"/>
    <property type="evidence" value="ECO:0007669"/>
    <property type="project" value="InterPro"/>
</dbReference>
<dbReference type="Proteomes" id="UP001303408">
    <property type="component" value="Chromosome"/>
</dbReference>
<dbReference type="InterPro" id="IPR032716">
    <property type="entry name" value="ACC_epsilon"/>
</dbReference>
<accession>A0AA96JA70</accession>
<gene>
    <name evidence="1" type="ORF">RN607_03410</name>
</gene>
<dbReference type="KEGG" id="dcp:RN607_03410"/>
<name>A0AA96JA70_9MICO</name>
<dbReference type="GO" id="GO:0004658">
    <property type="term" value="F:propionyl-CoA carboxylase activity"/>
    <property type="evidence" value="ECO:0007669"/>
    <property type="project" value="InterPro"/>
</dbReference>
<protein>
    <submittedName>
        <fullName evidence="1">Acyl-CoA carboxylase subunit epsilon</fullName>
    </submittedName>
</protein>
<dbReference type="Pfam" id="PF13822">
    <property type="entry name" value="ACC_epsilon"/>
    <property type="match status" value="1"/>
</dbReference>
<dbReference type="EMBL" id="CP134880">
    <property type="protein sequence ID" value="WNM28062.1"/>
    <property type="molecule type" value="Genomic_DNA"/>
</dbReference>
<sequence length="80" mass="8519">MNGDDMLQAAASLRVVRGAPDEAELAALVAGMVAMASAVADEDGPGAPASAWMDRTRRMQGRRLMLPLGRGDDAWRHSLR</sequence>
<evidence type="ECO:0000313" key="1">
    <source>
        <dbReference type="EMBL" id="WNM28062.1"/>
    </source>
</evidence>
<proteinExistence type="predicted"/>